<evidence type="ECO:0000256" key="8">
    <source>
        <dbReference type="RuleBase" id="RU362118"/>
    </source>
</evidence>
<evidence type="ECO:0000313" key="10">
    <source>
        <dbReference type="Proteomes" id="UP000286954"/>
    </source>
</evidence>
<dbReference type="GO" id="GO:0047804">
    <property type="term" value="F:cysteine-S-conjugate beta-lyase activity"/>
    <property type="evidence" value="ECO:0007669"/>
    <property type="project" value="UniProtKB-EC"/>
</dbReference>
<evidence type="ECO:0000256" key="2">
    <source>
        <dbReference type="ARBA" id="ARBA00009077"/>
    </source>
</evidence>
<dbReference type="Gene3D" id="3.90.1150.10">
    <property type="entry name" value="Aspartate Aminotransferase, domain 1"/>
    <property type="match status" value="1"/>
</dbReference>
<dbReference type="InterPro" id="IPR015424">
    <property type="entry name" value="PyrdxlP-dep_Trfase"/>
</dbReference>
<accession>A0A3T0E9S6</accession>
<dbReference type="InterPro" id="IPR054542">
    <property type="entry name" value="Cys_met_metab_PP"/>
</dbReference>
<keyword evidence="10" id="KW-1185">Reference proteome</keyword>
<evidence type="ECO:0000313" key="9">
    <source>
        <dbReference type="EMBL" id="AZU04183.1"/>
    </source>
</evidence>
<keyword evidence="3 8" id="KW-0663">Pyridoxal phosphate</keyword>
<evidence type="ECO:0000256" key="5">
    <source>
        <dbReference type="ARBA" id="ARBA00046315"/>
    </source>
</evidence>
<comment type="catalytic activity">
    <reaction evidence="7">
        <text>an S-substituted L-cysteine + H2O = a thiol + pyruvate + NH4(+)</text>
        <dbReference type="Rhea" id="RHEA:18121"/>
        <dbReference type="ChEBI" id="CHEBI:15361"/>
        <dbReference type="ChEBI" id="CHEBI:15377"/>
        <dbReference type="ChEBI" id="CHEBI:28938"/>
        <dbReference type="ChEBI" id="CHEBI:29256"/>
        <dbReference type="ChEBI" id="CHEBI:58717"/>
        <dbReference type="EC" id="4.4.1.13"/>
    </reaction>
</comment>
<sequence length="380" mass="40770">MKRDTRIIHSGRSDEGDGLVNPAIKRASTVLAPSTSELYEPTGSRRHYGRGGIAPNRELRDAIRGLYDADHCALAPSGLASVVLAIRTALKAPGEALISDGTYGPVRRFCDEELPRLGVKPVYYDPRIGAGIASLINANTALIALESPSSLTFELQDVPAIAQAAKAAGVPTVIDDTWTAGVLMNPLELGIDYAAQALTKYVGGHSDFLMGSVTARGEAAKTLADREKLYGLHVSPDDAFLALRGLRTLPLRLERAESASLEIARRLEAHPKVSRVLHPALPSHPDHALYSRDFSGAAGCFSFVLKGISAREGEAIVDRLKLFGIGFSWGGYESLALSCDRQIKRTAVPWKAEGALLRLSIGLEDIEDLWADLEQALASI</sequence>
<dbReference type="InterPro" id="IPR000277">
    <property type="entry name" value="Cys/Met-Metab_PyrdxlP-dep_enz"/>
</dbReference>
<dbReference type="PIRSF" id="PIRSF001434">
    <property type="entry name" value="CGS"/>
    <property type="match status" value="1"/>
</dbReference>
<dbReference type="InterPro" id="IPR006233">
    <property type="entry name" value="Cys_b_lyase_bac"/>
</dbReference>
<evidence type="ECO:0000256" key="7">
    <source>
        <dbReference type="ARBA" id="ARBA00047625"/>
    </source>
</evidence>
<evidence type="ECO:0000256" key="3">
    <source>
        <dbReference type="ARBA" id="ARBA00022898"/>
    </source>
</evidence>
<dbReference type="AlphaFoldDB" id="A0A3T0E9S6"/>
<dbReference type="PANTHER" id="PTHR43500">
    <property type="entry name" value="CYSTATHIONINE BETA-LYASE-RELATED"/>
    <property type="match status" value="1"/>
</dbReference>
<dbReference type="PROSITE" id="PS00868">
    <property type="entry name" value="CYS_MET_METAB_PP"/>
    <property type="match status" value="1"/>
</dbReference>
<keyword evidence="4 9" id="KW-0456">Lyase</keyword>
<protein>
    <submittedName>
        <fullName evidence="9">Cystathionine beta-lyase</fullName>
    </submittedName>
</protein>
<dbReference type="Gene3D" id="3.40.640.10">
    <property type="entry name" value="Type I PLP-dependent aspartate aminotransferase-like (Major domain)"/>
    <property type="match status" value="1"/>
</dbReference>
<dbReference type="KEGG" id="gak:X907_1651"/>
<dbReference type="PANTHER" id="PTHR43500:SF1">
    <property type="entry name" value="CYSTATHIONINE BETA-LYASE-RELATED"/>
    <property type="match status" value="1"/>
</dbReference>
<dbReference type="GO" id="GO:0019450">
    <property type="term" value="P:L-cysteine catabolic process to pyruvate"/>
    <property type="evidence" value="ECO:0007669"/>
    <property type="project" value="TreeGrafter"/>
</dbReference>
<dbReference type="OrthoDB" id="9790858at2"/>
<dbReference type="GO" id="GO:0030170">
    <property type="term" value="F:pyridoxal phosphate binding"/>
    <property type="evidence" value="ECO:0007669"/>
    <property type="project" value="InterPro"/>
</dbReference>
<dbReference type="InterPro" id="IPR015422">
    <property type="entry name" value="PyrdxlP-dep_Trfase_small"/>
</dbReference>
<dbReference type="EMBL" id="CP018911">
    <property type="protein sequence ID" value="AZU04183.1"/>
    <property type="molecule type" value="Genomic_DNA"/>
</dbReference>
<dbReference type="SUPFAM" id="SSF53383">
    <property type="entry name" value="PLP-dependent transferases"/>
    <property type="match status" value="1"/>
</dbReference>
<organism evidence="9 10">
    <name type="scientific">Glycocaulis alkaliphilus</name>
    <dbReference type="NCBI Taxonomy" id="1434191"/>
    <lineage>
        <taxon>Bacteria</taxon>
        <taxon>Pseudomonadati</taxon>
        <taxon>Pseudomonadota</taxon>
        <taxon>Alphaproteobacteria</taxon>
        <taxon>Maricaulales</taxon>
        <taxon>Maricaulaceae</taxon>
        <taxon>Glycocaulis</taxon>
    </lineage>
</organism>
<reference evidence="9 10" key="1">
    <citation type="submission" date="2016-12" db="EMBL/GenBank/DDBJ databases">
        <title>The genome of dimorphic prosthecate Glycocaulis alkaliphilus 6b-8t, isolated from crude oil dictates its adaptability in petroleum environments.</title>
        <authorList>
            <person name="Wu X.-L."/>
            <person name="Geng S."/>
        </authorList>
    </citation>
    <scope>NUCLEOTIDE SEQUENCE [LARGE SCALE GENOMIC DNA]</scope>
    <source>
        <strain evidence="9 10">6B-8</strain>
    </source>
</reference>
<dbReference type="InterPro" id="IPR015421">
    <property type="entry name" value="PyrdxlP-dep_Trfase_major"/>
</dbReference>
<evidence type="ECO:0000256" key="1">
    <source>
        <dbReference type="ARBA" id="ARBA00001933"/>
    </source>
</evidence>
<comment type="catalytic activity">
    <reaction evidence="6">
        <text>L,L-cystathionine + H2O = L-homocysteine + pyruvate + NH4(+)</text>
        <dbReference type="Rhea" id="RHEA:13965"/>
        <dbReference type="ChEBI" id="CHEBI:15361"/>
        <dbReference type="ChEBI" id="CHEBI:15377"/>
        <dbReference type="ChEBI" id="CHEBI:28938"/>
        <dbReference type="ChEBI" id="CHEBI:58161"/>
        <dbReference type="ChEBI" id="CHEBI:58199"/>
    </reaction>
</comment>
<dbReference type="RefSeq" id="WP_127566924.1">
    <property type="nucleotide sequence ID" value="NZ_BMFB01000003.1"/>
</dbReference>
<comment type="cofactor">
    <cofactor evidence="1 8">
        <name>pyridoxal 5'-phosphate</name>
        <dbReference type="ChEBI" id="CHEBI:597326"/>
    </cofactor>
</comment>
<evidence type="ECO:0000256" key="6">
    <source>
        <dbReference type="ARBA" id="ARBA00047517"/>
    </source>
</evidence>
<dbReference type="NCBIfam" id="TIGR01324">
    <property type="entry name" value="cysta_beta_ly_B"/>
    <property type="match status" value="1"/>
</dbReference>
<dbReference type="Proteomes" id="UP000286954">
    <property type="component" value="Chromosome"/>
</dbReference>
<name>A0A3T0E9S6_9PROT</name>
<comment type="pathway">
    <text evidence="5">Amino-acid biosynthesis; L-methionine biosynthesis via de novo pathway; L-homocysteine from L-cystathionine: step 1/1.</text>
</comment>
<proteinExistence type="inferred from homology"/>
<evidence type="ECO:0000256" key="4">
    <source>
        <dbReference type="ARBA" id="ARBA00023239"/>
    </source>
</evidence>
<dbReference type="GO" id="GO:0019346">
    <property type="term" value="P:transsulfuration"/>
    <property type="evidence" value="ECO:0007669"/>
    <property type="project" value="InterPro"/>
</dbReference>
<dbReference type="Pfam" id="PF01053">
    <property type="entry name" value="Cys_Met_Meta_PP"/>
    <property type="match status" value="1"/>
</dbReference>
<comment type="similarity">
    <text evidence="2 8">Belongs to the trans-sulfuration enzymes family.</text>
</comment>
<gene>
    <name evidence="9" type="ORF">X907_1651</name>
</gene>